<feature type="domain" description="Schlafen AlbA-2" evidence="1">
    <location>
        <begin position="57"/>
        <end position="183"/>
    </location>
</feature>
<dbReference type="RefSeq" id="WP_166757941.1">
    <property type="nucleotide sequence ID" value="NZ_JAVDSJ010000001.1"/>
</dbReference>
<name>A0ABU1PAF0_9BURK</name>
<dbReference type="PANTHER" id="PTHR30595">
    <property type="entry name" value="GLPR-RELATED TRANSCRIPTIONAL REPRESSOR"/>
    <property type="match status" value="1"/>
</dbReference>
<sequence length="424" mass="46412">MVAQQTALSKAMPSLFLSRFFSQNLFNKNKGALVSILDLQTIDATFLSRICDEKWPENSTLDFKRQLPTSSGKDKHEFLKDVCSLANSGGGNILFGISEKDGCADLLFPISSEISDAAKRRLGQIVDAGIEPRLVGLNLQHIDVTGGYILVANVPPQFGGPYRMQLEGKSAFYMRNNTHSVELTYQQLRLAFGNASALQQRATSFRADRITALSRGKTLRPMVSGPLAVLHVIPLQGLASDTGIDMKSVASNAANLMSSSWGGGTHNYNLDGLLISVTSRGDTSDALGAYNQIYRSGCCEAVRFAGSFGEGYEEYMPSTLIGDFFREYISKFLRLLHEQEIAGPVVIGAALLNTEGKRFGTGGFLAVHPKSDRPDLILNEILLESPQQIPVDIIARPMLDVLWQAFGFEQCLDYDAVGQWSPRR</sequence>
<dbReference type="Proteomes" id="UP001260715">
    <property type="component" value="Unassembled WGS sequence"/>
</dbReference>
<comment type="caution">
    <text evidence="2">The sequence shown here is derived from an EMBL/GenBank/DDBJ whole genome shotgun (WGS) entry which is preliminary data.</text>
</comment>
<gene>
    <name evidence="2" type="ORF">J2W50_000974</name>
</gene>
<keyword evidence="3" id="KW-1185">Reference proteome</keyword>
<dbReference type="PANTHER" id="PTHR30595:SF6">
    <property type="entry name" value="SCHLAFEN ALBA-2 DOMAIN-CONTAINING PROTEIN"/>
    <property type="match status" value="1"/>
</dbReference>
<proteinExistence type="predicted"/>
<reference evidence="2 3" key="1">
    <citation type="submission" date="2023-07" db="EMBL/GenBank/DDBJ databases">
        <title>Sorghum-associated microbial communities from plants grown in Nebraska, USA.</title>
        <authorList>
            <person name="Schachtman D."/>
        </authorList>
    </citation>
    <scope>NUCLEOTIDE SEQUENCE [LARGE SCALE GENOMIC DNA]</scope>
    <source>
        <strain evidence="2 3">596</strain>
    </source>
</reference>
<dbReference type="EMBL" id="JAVDSJ010000001">
    <property type="protein sequence ID" value="MDR6582799.1"/>
    <property type="molecule type" value="Genomic_DNA"/>
</dbReference>
<dbReference type="InterPro" id="IPR038461">
    <property type="entry name" value="Schlafen_AlbA_2_dom_sf"/>
</dbReference>
<evidence type="ECO:0000259" key="1">
    <source>
        <dbReference type="Pfam" id="PF04326"/>
    </source>
</evidence>
<dbReference type="InterPro" id="IPR007421">
    <property type="entry name" value="Schlafen_AlbA_2_dom"/>
</dbReference>
<dbReference type="Pfam" id="PF04326">
    <property type="entry name" value="SLFN_AlbA_2"/>
    <property type="match status" value="1"/>
</dbReference>
<protein>
    <recommendedName>
        <fullName evidence="1">Schlafen AlbA-2 domain-containing protein</fullName>
    </recommendedName>
</protein>
<dbReference type="Gene3D" id="3.30.950.30">
    <property type="entry name" value="Schlafen, AAA domain"/>
    <property type="match status" value="1"/>
</dbReference>
<evidence type="ECO:0000313" key="3">
    <source>
        <dbReference type="Proteomes" id="UP001260715"/>
    </source>
</evidence>
<evidence type="ECO:0000313" key="2">
    <source>
        <dbReference type="EMBL" id="MDR6582799.1"/>
    </source>
</evidence>
<organism evidence="2 3">
    <name type="scientific">Herbaspirillum frisingense</name>
    <dbReference type="NCBI Taxonomy" id="92645"/>
    <lineage>
        <taxon>Bacteria</taxon>
        <taxon>Pseudomonadati</taxon>
        <taxon>Pseudomonadota</taxon>
        <taxon>Betaproteobacteria</taxon>
        <taxon>Burkholderiales</taxon>
        <taxon>Oxalobacteraceae</taxon>
        <taxon>Herbaspirillum</taxon>
    </lineage>
</organism>
<accession>A0ABU1PAF0</accession>